<dbReference type="EMBL" id="WJXW01000014">
    <property type="protein sequence ID" value="KAF9730444.1"/>
    <property type="molecule type" value="Genomic_DNA"/>
</dbReference>
<accession>A0A9P6GA29</accession>
<protein>
    <submittedName>
        <fullName evidence="2">Uncharacterized protein</fullName>
    </submittedName>
</protein>
<evidence type="ECO:0000256" key="1">
    <source>
        <dbReference type="SAM" id="MobiDB-lite"/>
    </source>
</evidence>
<evidence type="ECO:0000313" key="2">
    <source>
        <dbReference type="EMBL" id="KAF9730444.1"/>
    </source>
</evidence>
<reference evidence="2" key="1">
    <citation type="journal article" date="2020" name="Mol. Plant Microbe Interact.">
        <title>Genome Sequence of the Biocontrol Agent Coniothyrium minitans strain Conio (IMI 134523).</title>
        <authorList>
            <person name="Patel D."/>
            <person name="Shittu T.A."/>
            <person name="Baroncelli R."/>
            <person name="Muthumeenakshi S."/>
            <person name="Osborne T.H."/>
            <person name="Janganan T.K."/>
            <person name="Sreenivasaprasad S."/>
        </authorList>
    </citation>
    <scope>NUCLEOTIDE SEQUENCE</scope>
    <source>
        <strain evidence="2">Conio</strain>
    </source>
</reference>
<keyword evidence="3" id="KW-1185">Reference proteome</keyword>
<feature type="region of interest" description="Disordered" evidence="1">
    <location>
        <begin position="370"/>
        <end position="404"/>
    </location>
</feature>
<dbReference type="Proteomes" id="UP000756921">
    <property type="component" value="Unassembled WGS sequence"/>
</dbReference>
<comment type="caution">
    <text evidence="2">The sequence shown here is derived from an EMBL/GenBank/DDBJ whole genome shotgun (WGS) entry which is preliminary data.</text>
</comment>
<feature type="region of interest" description="Disordered" evidence="1">
    <location>
        <begin position="1"/>
        <end position="41"/>
    </location>
</feature>
<evidence type="ECO:0000313" key="3">
    <source>
        <dbReference type="Proteomes" id="UP000756921"/>
    </source>
</evidence>
<feature type="compositionally biased region" description="Polar residues" evidence="1">
    <location>
        <begin position="1"/>
        <end position="25"/>
    </location>
</feature>
<organism evidence="2 3">
    <name type="scientific">Paraphaeosphaeria minitans</name>
    <dbReference type="NCBI Taxonomy" id="565426"/>
    <lineage>
        <taxon>Eukaryota</taxon>
        <taxon>Fungi</taxon>
        <taxon>Dikarya</taxon>
        <taxon>Ascomycota</taxon>
        <taxon>Pezizomycotina</taxon>
        <taxon>Dothideomycetes</taxon>
        <taxon>Pleosporomycetidae</taxon>
        <taxon>Pleosporales</taxon>
        <taxon>Massarineae</taxon>
        <taxon>Didymosphaeriaceae</taxon>
        <taxon>Paraphaeosphaeria</taxon>
    </lineage>
</organism>
<proteinExistence type="predicted"/>
<sequence length="404" mass="43277">MASNASKSNPANTLPQTACSSSSNAAPVPPTDDLDGTPTRSSLLTGYSPIFTVSPQTSPILLPPIYRELNDPRTTIRFTWRIDSPTTFPSVFPLPGVVPATPRIKTFTPVTDQELNGIEPIFQVSEQSVNLDGGVEGRLMIDQNTPFLVRGYVEMGRQQSGPLHASQCHKYQDRTNWGPATTAPPPVHRAPGATSNMSAFDAPTGYHYQKRLATIPEDNTTPFGLNTRFQNAPNASNGMATFASPTAYSYQHPLAPIPSGHPYLSAAGNAAPAQSMPNLNPYSDNKAQHQYHSHVAPNPAYLLNTNPTPPQAQTPPPNRWPLHTPTAADVRKGTAAIDSPHWEDAEVQEWVGGGGEEVFHGGESTAVHRFKQKSIPYEGEGDAEDWVEGNSSAAVDSGAAATGN</sequence>
<dbReference type="AlphaFoldDB" id="A0A9P6GA29"/>
<gene>
    <name evidence="2" type="ORF">PMIN01_11313</name>
</gene>
<name>A0A9P6GA29_9PLEO</name>